<dbReference type="VEuPathDB" id="FungiDB:CJJ09_004940"/>
<dbReference type="VEuPathDB" id="FungiDB:CJJ07_000322"/>
<feature type="transmembrane region" description="Helical" evidence="1">
    <location>
        <begin position="290"/>
        <end position="312"/>
    </location>
</feature>
<keyword evidence="1" id="KW-1133">Transmembrane helix</keyword>
<evidence type="ECO:0000313" key="2">
    <source>
        <dbReference type="EMBL" id="KND98488.1"/>
    </source>
</evidence>
<dbReference type="AlphaFoldDB" id="A0A0L0NWW0"/>
<keyword evidence="1" id="KW-0812">Transmembrane</keyword>
<keyword evidence="1" id="KW-0472">Membrane</keyword>
<comment type="caution">
    <text evidence="2">The sequence shown here is derived from an EMBL/GenBank/DDBJ whole genome shotgun (WGS) entry which is preliminary data.</text>
</comment>
<feature type="transmembrane region" description="Helical" evidence="1">
    <location>
        <begin position="246"/>
        <end position="269"/>
    </location>
</feature>
<name>A0A0L0NWW0_CANAR</name>
<accession>A0A0L0NWW0</accession>
<dbReference type="EMBL" id="LGST01000031">
    <property type="protein sequence ID" value="KND98488.1"/>
    <property type="molecule type" value="Genomic_DNA"/>
</dbReference>
<dbReference type="VEuPathDB" id="FungiDB:QG37_04379"/>
<dbReference type="Proteomes" id="UP000037122">
    <property type="component" value="Unassembled WGS sequence"/>
</dbReference>
<reference evidence="3" key="1">
    <citation type="journal article" date="2015" name="BMC Genomics">
        <title>Draft genome of a commonly misdiagnosed multidrug resistant pathogen Candida auris.</title>
        <authorList>
            <person name="Chatterjee S."/>
            <person name="Alampalli S.V."/>
            <person name="Nageshan R.K."/>
            <person name="Chettiar S.T."/>
            <person name="Joshi S."/>
            <person name="Tatu U.S."/>
        </authorList>
    </citation>
    <scope>NUCLEOTIDE SEQUENCE [LARGE SCALE GENOMIC DNA]</scope>
    <source>
        <strain evidence="3">6684</strain>
    </source>
</reference>
<feature type="transmembrane region" description="Helical" evidence="1">
    <location>
        <begin position="215"/>
        <end position="234"/>
    </location>
</feature>
<protein>
    <submittedName>
        <fullName evidence="2">Uncharacterized protein</fullName>
    </submittedName>
</protein>
<evidence type="ECO:0000313" key="3">
    <source>
        <dbReference type="Proteomes" id="UP000037122"/>
    </source>
</evidence>
<evidence type="ECO:0000256" key="1">
    <source>
        <dbReference type="SAM" id="Phobius"/>
    </source>
</evidence>
<dbReference type="VEuPathDB" id="FungiDB:B9J08_005546"/>
<feature type="transmembrane region" description="Helical" evidence="1">
    <location>
        <begin position="54"/>
        <end position="73"/>
    </location>
</feature>
<gene>
    <name evidence="2" type="ORF">QG37_04379</name>
</gene>
<sequence length="332" mass="36858">MQLDQGGLELQELGETDKFIKSTPDVPIVEEALASEETVRTYELKREARAAQNLSFRLYLAWVAYATIFILVLESSFPISASHYWEETTVASWTDVGNTIMELFESIVPGVTKGLEVPQNIAPDDRRFYFFSHGVCVEGRCFPYGDAGFIAKYLAYQAAEARGGENKEHLARVWEDKFALAYEKVTSEAAWRGKTPREVRHVIESIGNSKQSHRGAVLATYIAVLVTFFAGLAHRLLFIEKKEDGIIAGFGAITILGGFVSIGASLDPLDYDDNLLLKRNGIRTHRGKQFIFVILLAFACVPHVVAMFRYMITMAKLSGKPSVGSLPPGYSS</sequence>
<dbReference type="VEuPathDB" id="FungiDB:CJI96_0005492"/>
<organism evidence="2 3">
    <name type="scientific">Candidozyma auris</name>
    <name type="common">Yeast</name>
    <name type="synonym">Candida auris</name>
    <dbReference type="NCBI Taxonomy" id="498019"/>
    <lineage>
        <taxon>Eukaryota</taxon>
        <taxon>Fungi</taxon>
        <taxon>Dikarya</taxon>
        <taxon>Ascomycota</taxon>
        <taxon>Saccharomycotina</taxon>
        <taxon>Pichiomycetes</taxon>
        <taxon>Metschnikowiaceae</taxon>
        <taxon>Candidozyma</taxon>
    </lineage>
</organism>
<dbReference type="VEuPathDB" id="FungiDB:CJI97_004536"/>
<proteinExistence type="predicted"/>